<feature type="transmembrane region" description="Helical" evidence="1">
    <location>
        <begin position="197"/>
        <end position="222"/>
    </location>
</feature>
<feature type="transmembrane region" description="Helical" evidence="1">
    <location>
        <begin position="89"/>
        <end position="109"/>
    </location>
</feature>
<dbReference type="Proteomes" id="UP000308652">
    <property type="component" value="Unassembled WGS sequence"/>
</dbReference>
<evidence type="ECO:0000259" key="2">
    <source>
        <dbReference type="Pfam" id="PF20152"/>
    </source>
</evidence>
<feature type="transmembrane region" description="Helical" evidence="1">
    <location>
        <begin position="116"/>
        <end position="136"/>
    </location>
</feature>
<dbReference type="EMBL" id="ML213621">
    <property type="protein sequence ID" value="TFK35427.1"/>
    <property type="molecule type" value="Genomic_DNA"/>
</dbReference>
<keyword evidence="1" id="KW-0812">Transmembrane</keyword>
<sequence length="252" mass="27815">MSLFEATLGFALCGVFISLFMFGVVTVQTFTYYRTFVNDKPALKILIALIWLLELGIAICISMGIYMMLVTNFGNILRLSQIPTSMITALILGGISCHLAQALFIYRIYVLSGKKIVFPIVFGGLSLFLLTIVFLSTAKAFTTVAVQPHSTEGEGFLSTLFIGSVIEDLSIAVFMCYFLRKQKKASLTSTGALLDRLFVFTVQSCIITSMIAVCGAICFFTMPNNYAWTMPMILIHSSFSNLILSSWVSKLL</sequence>
<proteinExistence type="predicted"/>
<evidence type="ECO:0000256" key="1">
    <source>
        <dbReference type="SAM" id="Phobius"/>
    </source>
</evidence>
<feature type="domain" description="DUF6534" evidence="2">
    <location>
        <begin position="164"/>
        <end position="246"/>
    </location>
</feature>
<dbReference type="PANTHER" id="PTHR40465">
    <property type="entry name" value="CHROMOSOME 1, WHOLE GENOME SHOTGUN SEQUENCE"/>
    <property type="match status" value="1"/>
</dbReference>
<evidence type="ECO:0000313" key="3">
    <source>
        <dbReference type="EMBL" id="TFK35427.1"/>
    </source>
</evidence>
<dbReference type="Pfam" id="PF20152">
    <property type="entry name" value="DUF6534"/>
    <property type="match status" value="1"/>
</dbReference>
<evidence type="ECO:0000313" key="4">
    <source>
        <dbReference type="Proteomes" id="UP000308652"/>
    </source>
</evidence>
<name>A0A5C3LS61_9AGAR</name>
<feature type="transmembrane region" description="Helical" evidence="1">
    <location>
        <begin position="156"/>
        <end position="177"/>
    </location>
</feature>
<dbReference type="PANTHER" id="PTHR40465:SF1">
    <property type="entry name" value="DUF6534 DOMAIN-CONTAINING PROTEIN"/>
    <property type="match status" value="1"/>
</dbReference>
<keyword evidence="1" id="KW-0472">Membrane</keyword>
<gene>
    <name evidence="3" type="ORF">BDQ12DRAFT_725958</name>
</gene>
<feature type="transmembrane region" description="Helical" evidence="1">
    <location>
        <begin position="45"/>
        <end position="69"/>
    </location>
</feature>
<reference evidence="3 4" key="1">
    <citation type="journal article" date="2019" name="Nat. Ecol. Evol.">
        <title>Megaphylogeny resolves global patterns of mushroom evolution.</title>
        <authorList>
            <person name="Varga T."/>
            <person name="Krizsan K."/>
            <person name="Foldi C."/>
            <person name="Dima B."/>
            <person name="Sanchez-Garcia M."/>
            <person name="Sanchez-Ramirez S."/>
            <person name="Szollosi G.J."/>
            <person name="Szarkandi J.G."/>
            <person name="Papp V."/>
            <person name="Albert L."/>
            <person name="Andreopoulos W."/>
            <person name="Angelini C."/>
            <person name="Antonin V."/>
            <person name="Barry K.W."/>
            <person name="Bougher N.L."/>
            <person name="Buchanan P."/>
            <person name="Buyck B."/>
            <person name="Bense V."/>
            <person name="Catcheside P."/>
            <person name="Chovatia M."/>
            <person name="Cooper J."/>
            <person name="Damon W."/>
            <person name="Desjardin D."/>
            <person name="Finy P."/>
            <person name="Geml J."/>
            <person name="Haridas S."/>
            <person name="Hughes K."/>
            <person name="Justo A."/>
            <person name="Karasinski D."/>
            <person name="Kautmanova I."/>
            <person name="Kiss B."/>
            <person name="Kocsube S."/>
            <person name="Kotiranta H."/>
            <person name="LaButti K.M."/>
            <person name="Lechner B.E."/>
            <person name="Liimatainen K."/>
            <person name="Lipzen A."/>
            <person name="Lukacs Z."/>
            <person name="Mihaltcheva S."/>
            <person name="Morgado L.N."/>
            <person name="Niskanen T."/>
            <person name="Noordeloos M.E."/>
            <person name="Ohm R.A."/>
            <person name="Ortiz-Santana B."/>
            <person name="Ovrebo C."/>
            <person name="Racz N."/>
            <person name="Riley R."/>
            <person name="Savchenko A."/>
            <person name="Shiryaev A."/>
            <person name="Soop K."/>
            <person name="Spirin V."/>
            <person name="Szebenyi C."/>
            <person name="Tomsovsky M."/>
            <person name="Tulloss R.E."/>
            <person name="Uehling J."/>
            <person name="Grigoriev I.V."/>
            <person name="Vagvolgyi C."/>
            <person name="Papp T."/>
            <person name="Martin F.M."/>
            <person name="Miettinen O."/>
            <person name="Hibbett D.S."/>
            <person name="Nagy L.G."/>
        </authorList>
    </citation>
    <scope>NUCLEOTIDE SEQUENCE [LARGE SCALE GENOMIC DNA]</scope>
    <source>
        <strain evidence="3 4">CBS 166.37</strain>
    </source>
</reference>
<keyword evidence="1" id="KW-1133">Transmembrane helix</keyword>
<feature type="transmembrane region" description="Helical" evidence="1">
    <location>
        <begin position="228"/>
        <end position="248"/>
    </location>
</feature>
<organism evidence="3 4">
    <name type="scientific">Crucibulum laeve</name>
    <dbReference type="NCBI Taxonomy" id="68775"/>
    <lineage>
        <taxon>Eukaryota</taxon>
        <taxon>Fungi</taxon>
        <taxon>Dikarya</taxon>
        <taxon>Basidiomycota</taxon>
        <taxon>Agaricomycotina</taxon>
        <taxon>Agaricomycetes</taxon>
        <taxon>Agaricomycetidae</taxon>
        <taxon>Agaricales</taxon>
        <taxon>Agaricineae</taxon>
        <taxon>Nidulariaceae</taxon>
        <taxon>Crucibulum</taxon>
    </lineage>
</organism>
<protein>
    <recommendedName>
        <fullName evidence="2">DUF6534 domain-containing protein</fullName>
    </recommendedName>
</protein>
<dbReference type="InterPro" id="IPR045339">
    <property type="entry name" value="DUF6534"/>
</dbReference>
<accession>A0A5C3LS61</accession>
<keyword evidence="4" id="KW-1185">Reference proteome</keyword>
<dbReference type="AlphaFoldDB" id="A0A5C3LS61"/>
<dbReference type="OrthoDB" id="2964254at2759"/>
<feature type="transmembrane region" description="Helical" evidence="1">
    <location>
        <begin position="6"/>
        <end position="33"/>
    </location>
</feature>